<dbReference type="Gene3D" id="1.25.40.10">
    <property type="entry name" value="Tetratricopeptide repeat domain"/>
    <property type="match status" value="1"/>
</dbReference>
<organism evidence="1 2">
    <name type="scientific">Dyella monticola</name>
    <dbReference type="NCBI Taxonomy" id="1927958"/>
    <lineage>
        <taxon>Bacteria</taxon>
        <taxon>Pseudomonadati</taxon>
        <taxon>Pseudomonadota</taxon>
        <taxon>Gammaproteobacteria</taxon>
        <taxon>Lysobacterales</taxon>
        <taxon>Rhodanobacteraceae</taxon>
        <taxon>Dyella</taxon>
    </lineage>
</organism>
<dbReference type="EMBL" id="QRBE01000003">
    <property type="protein sequence ID" value="RDS82791.1"/>
    <property type="molecule type" value="Genomic_DNA"/>
</dbReference>
<evidence type="ECO:0000313" key="1">
    <source>
        <dbReference type="EMBL" id="RDS82791.1"/>
    </source>
</evidence>
<protein>
    <recommendedName>
        <fullName evidence="3">Tetratricopeptide repeat protein</fullName>
    </recommendedName>
</protein>
<name>A0A370X3G9_9GAMM</name>
<proteinExistence type="predicted"/>
<dbReference type="SUPFAM" id="SSF48452">
    <property type="entry name" value="TPR-like"/>
    <property type="match status" value="1"/>
</dbReference>
<evidence type="ECO:0008006" key="3">
    <source>
        <dbReference type="Google" id="ProtNLM"/>
    </source>
</evidence>
<evidence type="ECO:0000313" key="2">
    <source>
        <dbReference type="Proteomes" id="UP000254258"/>
    </source>
</evidence>
<comment type="caution">
    <text evidence="1">The sequence shown here is derived from an EMBL/GenBank/DDBJ whole genome shotgun (WGS) entry which is preliminary data.</text>
</comment>
<dbReference type="AlphaFoldDB" id="A0A370X3G9"/>
<accession>A0A370X3G9</accession>
<dbReference type="OrthoDB" id="9803982at2"/>
<sequence>MEQAFPTNNSGDCHARRLHRAAPNEMIPEKTLDALIRIGHVGRHAGLIAQSERMFEHLCHAYPLHAFPYIGIGLACVKAGRYARGSHAFEQARALGNQDRDVCLWQGICDFHCGRFADAAAIFHRLSETSFTTDNGGVKALAQSLLGVRELSAFRRQINHRQ</sequence>
<dbReference type="InterPro" id="IPR011990">
    <property type="entry name" value="TPR-like_helical_dom_sf"/>
</dbReference>
<keyword evidence="2" id="KW-1185">Reference proteome</keyword>
<gene>
    <name evidence="1" type="ORF">DWU98_06470</name>
</gene>
<dbReference type="RefSeq" id="WP_147293237.1">
    <property type="nucleotide sequence ID" value="NZ_QRBE01000003.1"/>
</dbReference>
<reference evidence="1 2" key="1">
    <citation type="submission" date="2018-07" db="EMBL/GenBank/DDBJ databases">
        <title>Dyella monticola sp. nov. and Dyella psychrodurans sp. nov. isolated from monsoon evergreen broad-leaved forest soil of Dinghu Mountain, China.</title>
        <authorList>
            <person name="Gao Z."/>
            <person name="Qiu L."/>
        </authorList>
    </citation>
    <scope>NUCLEOTIDE SEQUENCE [LARGE SCALE GENOMIC DNA]</scope>
    <source>
        <strain evidence="1 2">4G-K06</strain>
    </source>
</reference>
<dbReference type="Proteomes" id="UP000254258">
    <property type="component" value="Unassembled WGS sequence"/>
</dbReference>